<organism evidence="7 8">
    <name type="scientific">Panicum virgatum</name>
    <name type="common">Blackwell switchgrass</name>
    <dbReference type="NCBI Taxonomy" id="38727"/>
    <lineage>
        <taxon>Eukaryota</taxon>
        <taxon>Viridiplantae</taxon>
        <taxon>Streptophyta</taxon>
        <taxon>Embryophyta</taxon>
        <taxon>Tracheophyta</taxon>
        <taxon>Spermatophyta</taxon>
        <taxon>Magnoliopsida</taxon>
        <taxon>Liliopsida</taxon>
        <taxon>Poales</taxon>
        <taxon>Poaceae</taxon>
        <taxon>PACMAD clade</taxon>
        <taxon>Panicoideae</taxon>
        <taxon>Panicodae</taxon>
        <taxon>Paniceae</taxon>
        <taxon>Panicinae</taxon>
        <taxon>Panicum</taxon>
        <taxon>Panicum sect. Hiantes</taxon>
    </lineage>
</organism>
<dbReference type="InterPro" id="IPR001753">
    <property type="entry name" value="Enoyl-CoA_hydra/iso"/>
</dbReference>
<evidence type="ECO:0000256" key="5">
    <source>
        <dbReference type="ARBA" id="ARBA00012064"/>
    </source>
</evidence>
<evidence type="ECO:0000256" key="3">
    <source>
        <dbReference type="ARBA" id="ARBA00005005"/>
    </source>
</evidence>
<dbReference type="CDD" id="cd06558">
    <property type="entry name" value="crotonase-like"/>
    <property type="match status" value="1"/>
</dbReference>
<dbReference type="AlphaFoldDB" id="A0A8T0UAB2"/>
<gene>
    <name evidence="7" type="ORF">PVAP13_3NG258109</name>
</gene>
<comment type="similarity">
    <text evidence="4">Belongs to the enoyl-CoA hydratase/isomerase family.</text>
</comment>
<proteinExistence type="inferred from homology"/>
<name>A0A8T0UAB2_PANVG</name>
<dbReference type="Pfam" id="PF00378">
    <property type="entry name" value="ECH_1"/>
    <property type="match status" value="1"/>
</dbReference>
<evidence type="ECO:0000313" key="7">
    <source>
        <dbReference type="EMBL" id="KAG2617976.1"/>
    </source>
</evidence>
<dbReference type="EMBL" id="CM029042">
    <property type="protein sequence ID" value="KAG2617976.1"/>
    <property type="molecule type" value="Genomic_DNA"/>
</dbReference>
<dbReference type="GO" id="GO:0006635">
    <property type="term" value="P:fatty acid beta-oxidation"/>
    <property type="evidence" value="ECO:0007669"/>
    <property type="project" value="TreeGrafter"/>
</dbReference>
<dbReference type="PANTHER" id="PTHR11941">
    <property type="entry name" value="ENOYL-COA HYDRATASE-RELATED"/>
    <property type="match status" value="1"/>
</dbReference>
<dbReference type="Gene3D" id="3.90.226.10">
    <property type="entry name" value="2-enoyl-CoA Hydratase, Chain A, domain 1"/>
    <property type="match status" value="1"/>
</dbReference>
<comment type="caution">
    <text evidence="7">The sequence shown here is derived from an EMBL/GenBank/DDBJ whole genome shotgun (WGS) entry which is preliminary data.</text>
</comment>
<dbReference type="PANTHER" id="PTHR11941:SF75">
    <property type="entry name" value="ENOYL-COA HYDRATASE_ISOMERASE FAMILY PROTEIN"/>
    <property type="match status" value="1"/>
</dbReference>
<evidence type="ECO:0000313" key="8">
    <source>
        <dbReference type="Proteomes" id="UP000823388"/>
    </source>
</evidence>
<evidence type="ECO:0000256" key="1">
    <source>
        <dbReference type="ARBA" id="ARBA00000452"/>
    </source>
</evidence>
<sequence length="248" mass="26477">MCTLEQRGRVFVLTLTGDGEHRLGHALISSLRSAVASAAEAAARAGPGAALVTVGEGRFFSNGLDIGWAGTSRARLGELVDALRPLAADLLALRMPTVAAVTGHASAGGFLLALCHDYRLMRADRGVLYMSEVDIGLPLPPYFMAVLRAKITAANALRDVVLRGRKLRAAEGREMGVVDAVYPSAAETAAEAFKFAEQLAARKWDGAVYASIRMSMYPEACRSVGIVEESDEVKRKHFASNFSCSCYP</sequence>
<evidence type="ECO:0000256" key="2">
    <source>
        <dbReference type="ARBA" id="ARBA00000765"/>
    </source>
</evidence>
<dbReference type="FunFam" id="3.90.226.10:FF:000049">
    <property type="entry name" value="Enoyl-CoA delta isomerase 3"/>
    <property type="match status" value="1"/>
</dbReference>
<comment type="pathway">
    <text evidence="3">Lipid metabolism; fatty acid beta-oxidation.</text>
</comment>
<evidence type="ECO:0000256" key="4">
    <source>
        <dbReference type="ARBA" id="ARBA00005254"/>
    </source>
</evidence>
<evidence type="ECO:0000256" key="6">
    <source>
        <dbReference type="ARBA" id="ARBA00023098"/>
    </source>
</evidence>
<dbReference type="SUPFAM" id="SSF52096">
    <property type="entry name" value="ClpP/crotonase"/>
    <property type="match status" value="1"/>
</dbReference>
<comment type="catalytic activity">
    <reaction evidence="2">
        <text>a (3E)-enoyl-CoA = a 4-saturated (2E)-enoyl-CoA</text>
        <dbReference type="Rhea" id="RHEA:45228"/>
        <dbReference type="ChEBI" id="CHEBI:58521"/>
        <dbReference type="ChEBI" id="CHEBI:85097"/>
        <dbReference type="EC" id="5.3.3.8"/>
    </reaction>
</comment>
<dbReference type="GO" id="GO:0005777">
    <property type="term" value="C:peroxisome"/>
    <property type="evidence" value="ECO:0007669"/>
    <property type="project" value="TreeGrafter"/>
</dbReference>
<dbReference type="GO" id="GO:0004165">
    <property type="term" value="F:delta(3)-delta(2)-enoyl-CoA isomerase activity"/>
    <property type="evidence" value="ECO:0007669"/>
    <property type="project" value="UniProtKB-EC"/>
</dbReference>
<keyword evidence="8" id="KW-1185">Reference proteome</keyword>
<dbReference type="InterPro" id="IPR029045">
    <property type="entry name" value="ClpP/crotonase-like_dom_sf"/>
</dbReference>
<dbReference type="EC" id="5.3.3.8" evidence="5"/>
<reference evidence="7" key="1">
    <citation type="submission" date="2020-05" db="EMBL/GenBank/DDBJ databases">
        <title>WGS assembly of Panicum virgatum.</title>
        <authorList>
            <person name="Lovell J.T."/>
            <person name="Jenkins J."/>
            <person name="Shu S."/>
            <person name="Juenger T.E."/>
            <person name="Schmutz J."/>
        </authorList>
    </citation>
    <scope>NUCLEOTIDE SEQUENCE</scope>
    <source>
        <strain evidence="7">AP13</strain>
    </source>
</reference>
<keyword evidence="6" id="KW-0443">Lipid metabolism</keyword>
<comment type="catalytic activity">
    <reaction evidence="1">
        <text>a (3Z)-enoyl-CoA = a 4-saturated (2E)-enoyl-CoA</text>
        <dbReference type="Rhea" id="RHEA:45900"/>
        <dbReference type="ChEBI" id="CHEBI:85097"/>
        <dbReference type="ChEBI" id="CHEBI:85489"/>
        <dbReference type="EC" id="5.3.3.8"/>
    </reaction>
</comment>
<dbReference type="Proteomes" id="UP000823388">
    <property type="component" value="Chromosome 3N"/>
</dbReference>
<accession>A0A8T0UAB2</accession>
<protein>
    <recommendedName>
        <fullName evidence="5">Delta(3)-Delta(2)-enoyl-CoA isomerase</fullName>
        <ecNumber evidence="5">5.3.3.8</ecNumber>
    </recommendedName>
</protein>